<keyword evidence="14" id="KW-1185">Reference proteome</keyword>
<reference evidence="13 14" key="1">
    <citation type="submission" date="2020-03" db="EMBL/GenBank/DDBJ databases">
        <title>Sequencing the genomes of 1000 actinobacteria strains.</title>
        <authorList>
            <person name="Klenk H.-P."/>
        </authorList>
    </citation>
    <scope>NUCLEOTIDE SEQUENCE [LARGE SCALE GENOMIC DNA]</scope>
    <source>
        <strain evidence="13 14">DSM 45668</strain>
    </source>
</reference>
<evidence type="ECO:0000256" key="2">
    <source>
        <dbReference type="ARBA" id="ARBA00001968"/>
    </source>
</evidence>
<comment type="cofactor">
    <cofactor evidence="2">
        <name>a divalent metal cation</name>
        <dbReference type="ChEBI" id="CHEBI:60240"/>
    </cofactor>
</comment>
<evidence type="ECO:0000313" key="13">
    <source>
        <dbReference type="EMBL" id="NIH78461.1"/>
    </source>
</evidence>
<dbReference type="Proteomes" id="UP000754495">
    <property type="component" value="Unassembled WGS sequence"/>
</dbReference>
<evidence type="ECO:0000256" key="12">
    <source>
        <dbReference type="ARBA" id="ARBA00047973"/>
    </source>
</evidence>
<dbReference type="PANTHER" id="PTHR33254">
    <property type="entry name" value="4-HYDROXY-4-METHYL-2-OXOGLUTARATE ALDOLASE 3-RELATED"/>
    <property type="match status" value="1"/>
</dbReference>
<dbReference type="RefSeq" id="WP_167111060.1">
    <property type="nucleotide sequence ID" value="NZ_JAANOU010000001.1"/>
</dbReference>
<evidence type="ECO:0000256" key="10">
    <source>
        <dbReference type="ARBA" id="ARBA00030169"/>
    </source>
</evidence>
<proteinExistence type="inferred from homology"/>
<dbReference type="EC" id="4.1.1.112" evidence="6"/>
<evidence type="ECO:0000256" key="7">
    <source>
        <dbReference type="ARBA" id="ARBA00016549"/>
    </source>
</evidence>
<organism evidence="13 14">
    <name type="scientific">Amycolatopsis viridis</name>
    <dbReference type="NCBI Taxonomy" id="185678"/>
    <lineage>
        <taxon>Bacteria</taxon>
        <taxon>Bacillati</taxon>
        <taxon>Actinomycetota</taxon>
        <taxon>Actinomycetes</taxon>
        <taxon>Pseudonocardiales</taxon>
        <taxon>Pseudonocardiaceae</taxon>
        <taxon>Amycolatopsis</taxon>
    </lineage>
</organism>
<dbReference type="CDD" id="cd16841">
    <property type="entry name" value="RraA_family"/>
    <property type="match status" value="1"/>
</dbReference>
<dbReference type="EMBL" id="JAANOU010000001">
    <property type="protein sequence ID" value="NIH78461.1"/>
    <property type="molecule type" value="Genomic_DNA"/>
</dbReference>
<evidence type="ECO:0000313" key="14">
    <source>
        <dbReference type="Proteomes" id="UP000754495"/>
    </source>
</evidence>
<evidence type="ECO:0000256" key="6">
    <source>
        <dbReference type="ARBA" id="ARBA00012947"/>
    </source>
</evidence>
<sequence length="238" mass="25261">MLTVHERSERLRALPTVVVRAVLAELGIRRTLVSGLRPVVGTGTLAGPVRTLRYLPAREDVPGSPVARRAVETLQEGEILVVDALECTGAAVFGDMMAARAQRLGAAGVVADGAVRDVPGMRGVGLPVWARGLHPDPSSVALVPWEADVAVRCGGCLVQPGDWILADDEAVLVIPAALLDELLARAPGQAAAEDFSQRLLAAGWALDEAYPLPQDMRTHLSRFLRDGTVPVPHRTDES</sequence>
<comment type="catalytic activity">
    <reaction evidence="12">
        <text>oxaloacetate + H(+) = pyruvate + CO2</text>
        <dbReference type="Rhea" id="RHEA:15641"/>
        <dbReference type="ChEBI" id="CHEBI:15361"/>
        <dbReference type="ChEBI" id="CHEBI:15378"/>
        <dbReference type="ChEBI" id="CHEBI:16452"/>
        <dbReference type="ChEBI" id="CHEBI:16526"/>
        <dbReference type="EC" id="4.1.1.112"/>
    </reaction>
</comment>
<comment type="similarity">
    <text evidence="3">Belongs to the class II aldolase/RraA-like family.</text>
</comment>
<comment type="caution">
    <text evidence="13">The sequence shown here is derived from an EMBL/GenBank/DDBJ whole genome shotgun (WGS) entry which is preliminary data.</text>
</comment>
<dbReference type="SUPFAM" id="SSF89562">
    <property type="entry name" value="RraA-like"/>
    <property type="match status" value="1"/>
</dbReference>
<dbReference type="Pfam" id="PF03737">
    <property type="entry name" value="RraA-like"/>
    <property type="match status" value="1"/>
</dbReference>
<dbReference type="PANTHER" id="PTHR33254:SF4">
    <property type="entry name" value="4-HYDROXY-4-METHYL-2-OXOGLUTARATE ALDOLASE 3-RELATED"/>
    <property type="match status" value="1"/>
</dbReference>
<evidence type="ECO:0000256" key="1">
    <source>
        <dbReference type="ARBA" id="ARBA00001342"/>
    </source>
</evidence>
<evidence type="ECO:0000256" key="3">
    <source>
        <dbReference type="ARBA" id="ARBA00008621"/>
    </source>
</evidence>
<comment type="catalytic activity">
    <reaction evidence="1">
        <text>4-hydroxy-4-methyl-2-oxoglutarate = 2 pyruvate</text>
        <dbReference type="Rhea" id="RHEA:22748"/>
        <dbReference type="ChEBI" id="CHEBI:15361"/>
        <dbReference type="ChEBI" id="CHEBI:58276"/>
        <dbReference type="EC" id="4.1.3.17"/>
    </reaction>
</comment>
<accession>A0ABX0SNB0</accession>
<dbReference type="EC" id="4.1.3.17" evidence="5"/>
<evidence type="ECO:0000256" key="5">
    <source>
        <dbReference type="ARBA" id="ARBA00012213"/>
    </source>
</evidence>
<evidence type="ECO:0000256" key="8">
    <source>
        <dbReference type="ARBA" id="ARBA00025046"/>
    </source>
</evidence>
<protein>
    <recommendedName>
        <fullName evidence="7">Putative 4-hydroxy-4-methyl-2-oxoglutarate aldolase</fullName>
        <ecNumber evidence="6">4.1.1.112</ecNumber>
        <ecNumber evidence="5">4.1.3.17</ecNumber>
    </recommendedName>
    <alternativeName>
        <fullName evidence="11">Oxaloacetate decarboxylase</fullName>
    </alternativeName>
    <alternativeName>
        <fullName evidence="9">Regulator of ribonuclease activity homolog</fullName>
    </alternativeName>
    <alternativeName>
        <fullName evidence="10">RraA-like protein</fullName>
    </alternativeName>
</protein>
<gene>
    <name evidence="13" type="ORF">FHX46_000991</name>
</gene>
<dbReference type="Gene3D" id="3.50.30.40">
    <property type="entry name" value="Ribonuclease E inhibitor RraA/RraA-like"/>
    <property type="match status" value="1"/>
</dbReference>
<dbReference type="InterPro" id="IPR036704">
    <property type="entry name" value="RraA/RraA-like_sf"/>
</dbReference>
<evidence type="ECO:0000256" key="4">
    <source>
        <dbReference type="ARBA" id="ARBA00011233"/>
    </source>
</evidence>
<evidence type="ECO:0000256" key="11">
    <source>
        <dbReference type="ARBA" id="ARBA00032305"/>
    </source>
</evidence>
<evidence type="ECO:0000256" key="9">
    <source>
        <dbReference type="ARBA" id="ARBA00029596"/>
    </source>
</evidence>
<name>A0ABX0SNB0_9PSEU</name>
<dbReference type="InterPro" id="IPR005493">
    <property type="entry name" value="RraA/RraA-like"/>
</dbReference>
<comment type="subunit">
    <text evidence="4">Homotrimer.</text>
</comment>
<comment type="function">
    <text evidence="8">Catalyzes the aldol cleavage of 4-hydroxy-4-methyl-2-oxoglutarate (HMG) into 2 molecules of pyruvate. Also contains a secondary oxaloacetate (OAA) decarboxylase activity due to the common pyruvate enolate transition state formed following C-C bond cleavage in the retro-aldol and decarboxylation reactions.</text>
</comment>